<dbReference type="EMBL" id="JAZHRV010000001">
    <property type="protein sequence ID" value="MEH2554824.1"/>
    <property type="molecule type" value="Genomic_DNA"/>
</dbReference>
<keyword evidence="3" id="KW-1185">Reference proteome</keyword>
<feature type="transmembrane region" description="Helical" evidence="1">
    <location>
        <begin position="123"/>
        <end position="145"/>
    </location>
</feature>
<proteinExistence type="predicted"/>
<name>A0ABU8B8F1_9BRAD</name>
<gene>
    <name evidence="2" type="ORF">V1286_002353</name>
</gene>
<keyword evidence="1" id="KW-1133">Transmembrane helix</keyword>
<feature type="transmembrane region" description="Helical" evidence="1">
    <location>
        <begin position="165"/>
        <end position="184"/>
    </location>
</feature>
<comment type="caution">
    <text evidence="2">The sequence shown here is derived from an EMBL/GenBank/DDBJ whole genome shotgun (WGS) entry which is preliminary data.</text>
</comment>
<evidence type="ECO:0000313" key="3">
    <source>
        <dbReference type="Proteomes" id="UP001364224"/>
    </source>
</evidence>
<feature type="transmembrane region" description="Helical" evidence="1">
    <location>
        <begin position="227"/>
        <end position="249"/>
    </location>
</feature>
<protein>
    <recommendedName>
        <fullName evidence="4">Zinc ribbon domain-containing protein</fullName>
    </recommendedName>
</protein>
<evidence type="ECO:0000256" key="1">
    <source>
        <dbReference type="SAM" id="Phobius"/>
    </source>
</evidence>
<evidence type="ECO:0000313" key="2">
    <source>
        <dbReference type="EMBL" id="MEH2554824.1"/>
    </source>
</evidence>
<dbReference type="Proteomes" id="UP001364224">
    <property type="component" value="Unassembled WGS sequence"/>
</dbReference>
<sequence>MECPFCAETIKDEALICRHCSRDLRVVQPIVIENQNLVAELDRLQRELDRVNTQLAFLDRPVRFVLRHAALYVLIPALLLLAAHVVVTILLDVSALYLRIASVIIPIPFGVMLYAVNKIGVRGAAGFGIATAFLSVMAMLITIGVVDKVPILPESLREWREAVEYALSIMLAYLTGNLLVMLILRSLPNAIAASGRPSAVAVRLARMFGQHVGPDVMRRRARRIQELMKTLGPLAGLVVTAGGSIYTGLKGVLGH</sequence>
<feature type="transmembrane region" description="Helical" evidence="1">
    <location>
        <begin position="69"/>
        <end position="90"/>
    </location>
</feature>
<feature type="transmembrane region" description="Helical" evidence="1">
    <location>
        <begin position="96"/>
        <end position="116"/>
    </location>
</feature>
<reference evidence="2 3" key="1">
    <citation type="submission" date="2024-02" db="EMBL/GenBank/DDBJ databases">
        <title>Adaptive strategies in a cosmopolitan and abundant soil bacterium.</title>
        <authorList>
            <person name="Carini P."/>
        </authorList>
    </citation>
    <scope>NUCLEOTIDE SEQUENCE [LARGE SCALE GENOMIC DNA]</scope>
    <source>
        <strain evidence="2 3">AZCC 1608</strain>
    </source>
</reference>
<keyword evidence="1" id="KW-0472">Membrane</keyword>
<accession>A0ABU8B8F1</accession>
<organism evidence="2 3">
    <name type="scientific">Bradyrhizobium algeriense</name>
    <dbReference type="NCBI Taxonomy" id="634784"/>
    <lineage>
        <taxon>Bacteria</taxon>
        <taxon>Pseudomonadati</taxon>
        <taxon>Pseudomonadota</taxon>
        <taxon>Alphaproteobacteria</taxon>
        <taxon>Hyphomicrobiales</taxon>
        <taxon>Nitrobacteraceae</taxon>
        <taxon>Bradyrhizobium</taxon>
    </lineage>
</organism>
<evidence type="ECO:0008006" key="4">
    <source>
        <dbReference type="Google" id="ProtNLM"/>
    </source>
</evidence>
<keyword evidence="1" id="KW-0812">Transmembrane</keyword>